<keyword evidence="1" id="KW-1133">Transmembrane helix</keyword>
<evidence type="ECO:0000256" key="1">
    <source>
        <dbReference type="SAM" id="Phobius"/>
    </source>
</evidence>
<dbReference type="KEGG" id="msv:Mesil_1935"/>
<keyword evidence="1" id="KW-0472">Membrane</keyword>
<keyword evidence="3" id="KW-1185">Reference proteome</keyword>
<feature type="transmembrane region" description="Helical" evidence="1">
    <location>
        <begin position="31"/>
        <end position="51"/>
    </location>
</feature>
<dbReference type="STRING" id="526227.Mesil_1935"/>
<dbReference type="Proteomes" id="UP000001916">
    <property type="component" value="Chromosome"/>
</dbReference>
<proteinExistence type="predicted"/>
<dbReference type="HOGENOM" id="CLU_2396221_0_0_0"/>
<dbReference type="eggNOG" id="ENOG502ZDH4">
    <property type="taxonomic scope" value="Bacteria"/>
</dbReference>
<gene>
    <name evidence="2" type="ordered locus">Mesil_1935</name>
</gene>
<dbReference type="EMBL" id="CP002042">
    <property type="protein sequence ID" value="ADH63810.1"/>
    <property type="molecule type" value="Genomic_DNA"/>
</dbReference>
<dbReference type="OrthoDB" id="27086at2"/>
<name>D7BGJ4_ALLS1</name>
<feature type="transmembrane region" description="Helical" evidence="1">
    <location>
        <begin position="72"/>
        <end position="90"/>
    </location>
</feature>
<dbReference type="AlphaFoldDB" id="D7BGJ4"/>
<evidence type="ECO:0000313" key="2">
    <source>
        <dbReference type="EMBL" id="ADH63810.1"/>
    </source>
</evidence>
<sequence>MSPVFAVGFGLYLLNLGVGLAAQLRLARFGVWHHLLYFAVFASTAAALFFTRETGLILTVVCLSAFPRARPRTWIHPTLGVLGLVGYLLSLKP</sequence>
<keyword evidence="1" id="KW-0812">Transmembrane</keyword>
<reference evidence="2 3" key="1">
    <citation type="journal article" date="2010" name="Stand. Genomic Sci.">
        <title>Complete genome sequence of Meiothermus silvanus type strain (VI-R2).</title>
        <authorList>
            <person name="Sikorski J."/>
            <person name="Tindall B.J."/>
            <person name="Lowry S."/>
            <person name="Lucas S."/>
            <person name="Nolan M."/>
            <person name="Copeland A."/>
            <person name="Glavina Del Rio T."/>
            <person name="Tice H."/>
            <person name="Cheng J.F."/>
            <person name="Han C."/>
            <person name="Pitluck S."/>
            <person name="Liolios K."/>
            <person name="Ivanova N."/>
            <person name="Mavromatis K."/>
            <person name="Mikhailova N."/>
            <person name="Pati A."/>
            <person name="Goodwin L."/>
            <person name="Chen A."/>
            <person name="Palaniappan K."/>
            <person name="Land M."/>
            <person name="Hauser L."/>
            <person name="Chang Y.J."/>
            <person name="Jeffries C.D."/>
            <person name="Rohde M."/>
            <person name="Goker M."/>
            <person name="Woyke T."/>
            <person name="Bristow J."/>
            <person name="Eisen J.A."/>
            <person name="Markowitz V."/>
            <person name="Hugenholtz P."/>
            <person name="Kyrpides N.C."/>
            <person name="Klenk H.P."/>
            <person name="Lapidus A."/>
        </authorList>
    </citation>
    <scope>NUCLEOTIDE SEQUENCE [LARGE SCALE GENOMIC DNA]</scope>
    <source>
        <strain evidence="3">ATCC 700542 / DSM 9946 / VI-R2</strain>
    </source>
</reference>
<accession>D7BGJ4</accession>
<dbReference type="RefSeq" id="WP_013158363.1">
    <property type="nucleotide sequence ID" value="NC_014212.1"/>
</dbReference>
<evidence type="ECO:0000313" key="3">
    <source>
        <dbReference type="Proteomes" id="UP000001916"/>
    </source>
</evidence>
<organism evidence="2 3">
    <name type="scientific">Allomeiothermus silvanus (strain ATCC 700542 / DSM 9946 / NBRC 106475 / NCIMB 13440 / VI-R2)</name>
    <name type="common">Thermus silvanus</name>
    <dbReference type="NCBI Taxonomy" id="526227"/>
    <lineage>
        <taxon>Bacteria</taxon>
        <taxon>Thermotogati</taxon>
        <taxon>Deinococcota</taxon>
        <taxon>Deinococci</taxon>
        <taxon>Thermales</taxon>
        <taxon>Thermaceae</taxon>
        <taxon>Allomeiothermus</taxon>
    </lineage>
</organism>
<protein>
    <submittedName>
        <fullName evidence="2">Uncharacterized protein</fullName>
    </submittedName>
</protein>